<dbReference type="InterPro" id="IPR002654">
    <property type="entry name" value="Glyco_trans_25"/>
</dbReference>
<name>A0ABD7FZ46_9VIBR</name>
<evidence type="ECO:0000259" key="1">
    <source>
        <dbReference type="Pfam" id="PF01755"/>
    </source>
</evidence>
<dbReference type="Pfam" id="PF01755">
    <property type="entry name" value="Glyco_transf_25"/>
    <property type="match status" value="1"/>
</dbReference>
<dbReference type="EMBL" id="QKKU01000020">
    <property type="protein sequence ID" value="RBM71276.1"/>
    <property type="molecule type" value="Genomic_DNA"/>
</dbReference>
<dbReference type="Proteomes" id="UP000252199">
    <property type="component" value="Unassembled WGS sequence"/>
</dbReference>
<dbReference type="RefSeq" id="WP_113610117.1">
    <property type="nucleotide sequence ID" value="NZ_CAWQMY010000082.1"/>
</dbReference>
<gene>
    <name evidence="2" type="ORF">DLR72_04165</name>
</gene>
<evidence type="ECO:0000313" key="2">
    <source>
        <dbReference type="EMBL" id="RBM71276.1"/>
    </source>
</evidence>
<accession>A0ABD7FZ46</accession>
<organism evidence="2 3">
    <name type="scientific">Vibrio paracholerae</name>
    <dbReference type="NCBI Taxonomy" id="650003"/>
    <lineage>
        <taxon>Bacteria</taxon>
        <taxon>Pseudomonadati</taxon>
        <taxon>Pseudomonadota</taxon>
        <taxon>Gammaproteobacteria</taxon>
        <taxon>Vibrionales</taxon>
        <taxon>Vibrionaceae</taxon>
        <taxon>Vibrio</taxon>
    </lineage>
</organism>
<dbReference type="AlphaFoldDB" id="A0ABD7FZ46"/>
<proteinExistence type="predicted"/>
<protein>
    <submittedName>
        <fullName evidence="2">Beta-1,4-galactosyltransferase</fullName>
    </submittedName>
</protein>
<sequence length="245" mass="28744">MKIFVISLKNSIERRERVIELFSRMNLKFEFFDAIYGKDGLPEDLVNKPDDLHRRIFRSRPLSPGERGCFASHYRLWEMCVKMGQPILILEDDCIPTEFFSSVLSQLESLHSKGYEYLRVEPQDGAFTAIEVFQGMQIVLWHNNLSGTRGYSISVEGAKKLLRNSKKWHCAVDNFIGESYKTKLYAMGIIPYMVLDPQDMMTTIQDPSGHVKVPIHFKLTRELFRFYRFSRRIIWNFSSINKLKK</sequence>
<dbReference type="CDD" id="cd06532">
    <property type="entry name" value="Glyco_transf_25"/>
    <property type="match status" value="1"/>
</dbReference>
<comment type="caution">
    <text evidence="2">The sequence shown here is derived from an EMBL/GenBank/DDBJ whole genome shotgun (WGS) entry which is preliminary data.</text>
</comment>
<reference evidence="2 3" key="1">
    <citation type="submission" date="2018-06" db="EMBL/GenBank/DDBJ databases">
        <title>Draft genome sequences of nine Vibrio sp. clinical isolates from across the United States representing the closest known relative of Vibrio cholerae.</title>
        <authorList>
            <person name="Islam M.T."/>
            <person name="Liang K."/>
            <person name="Im M.S."/>
            <person name="Winkjer J."/>
            <person name="Busby S."/>
            <person name="Batra D."/>
            <person name="Rowe L."/>
            <person name="Tarr C.L."/>
            <person name="Boucher Y."/>
        </authorList>
    </citation>
    <scope>NUCLEOTIDE SEQUENCE [LARGE SCALE GENOMIC DNA]</scope>
    <source>
        <strain evidence="2 3">2017V-1110</strain>
    </source>
</reference>
<evidence type="ECO:0000313" key="3">
    <source>
        <dbReference type="Proteomes" id="UP000252199"/>
    </source>
</evidence>
<feature type="domain" description="Glycosyl transferase family 25" evidence="1">
    <location>
        <begin position="2"/>
        <end position="176"/>
    </location>
</feature>